<organism evidence="3 4">
    <name type="scientific">Coregonus suidteri</name>
    <dbReference type="NCBI Taxonomy" id="861788"/>
    <lineage>
        <taxon>Eukaryota</taxon>
        <taxon>Metazoa</taxon>
        <taxon>Chordata</taxon>
        <taxon>Craniata</taxon>
        <taxon>Vertebrata</taxon>
        <taxon>Euteleostomi</taxon>
        <taxon>Actinopterygii</taxon>
        <taxon>Neopterygii</taxon>
        <taxon>Teleostei</taxon>
        <taxon>Protacanthopterygii</taxon>
        <taxon>Salmoniformes</taxon>
        <taxon>Salmonidae</taxon>
        <taxon>Coregoninae</taxon>
        <taxon>Coregonus</taxon>
    </lineage>
</organism>
<dbReference type="Pfam" id="PF13895">
    <property type="entry name" value="Ig_2"/>
    <property type="match status" value="1"/>
</dbReference>
<proteinExistence type="predicted"/>
<feature type="transmembrane region" description="Helical" evidence="1">
    <location>
        <begin position="12"/>
        <end position="37"/>
    </location>
</feature>
<keyword evidence="1" id="KW-0812">Transmembrane</keyword>
<dbReference type="EMBL" id="JAGTTL010000027">
    <property type="protein sequence ID" value="KAK6300782.1"/>
    <property type="molecule type" value="Genomic_DNA"/>
</dbReference>
<dbReference type="AlphaFoldDB" id="A0AAN8KXN4"/>
<dbReference type="SUPFAM" id="SSF48726">
    <property type="entry name" value="Immunoglobulin"/>
    <property type="match status" value="2"/>
</dbReference>
<comment type="caution">
    <text evidence="3">The sequence shown here is derived from an EMBL/GenBank/DDBJ whole genome shotgun (WGS) entry which is preliminary data.</text>
</comment>
<dbReference type="InterPro" id="IPR013783">
    <property type="entry name" value="Ig-like_fold"/>
</dbReference>
<dbReference type="PANTHER" id="PTHR46013:SF4">
    <property type="entry name" value="B-CELL RECEPTOR CD22-RELATED"/>
    <property type="match status" value="1"/>
</dbReference>
<evidence type="ECO:0000256" key="1">
    <source>
        <dbReference type="SAM" id="Phobius"/>
    </source>
</evidence>
<feature type="domain" description="Ig-like" evidence="2">
    <location>
        <begin position="167"/>
        <end position="245"/>
    </location>
</feature>
<dbReference type="PROSITE" id="PS50835">
    <property type="entry name" value="IG_LIKE"/>
    <property type="match status" value="1"/>
</dbReference>
<accession>A0AAN8KXN4</accession>
<dbReference type="PANTHER" id="PTHR46013">
    <property type="entry name" value="VASCULAR CELL ADHESION MOLECULE 1"/>
    <property type="match status" value="1"/>
</dbReference>
<evidence type="ECO:0000313" key="3">
    <source>
        <dbReference type="EMBL" id="KAK6300782.1"/>
    </source>
</evidence>
<sequence>MPSGIQRDGLLLIIVSIMCCCCCTGAFTLSHLIGFILKLVDKTCQAYSMPLMEYSLDQHRLVLVLVALTGTQCCQTLQGNRGQQWTLPALIDIPAGITSQKYPGSTNGILEFTADLSQDPEYAGRVKYLPTTDKHSTLRITDLRESDSAEYKFRFTTTEVKWGYSFPGITLNVTDLQVKETPATEEGKVTLTCSTTCTLTDNSNPSYIWYKNRQRLTNPNTQDNYLSLDQISSEDAGSYSCAVKG</sequence>
<evidence type="ECO:0000313" key="4">
    <source>
        <dbReference type="Proteomes" id="UP001356427"/>
    </source>
</evidence>
<keyword evidence="4" id="KW-1185">Reference proteome</keyword>
<dbReference type="SMART" id="SM00409">
    <property type="entry name" value="IG"/>
    <property type="match status" value="2"/>
</dbReference>
<reference evidence="3 4" key="1">
    <citation type="submission" date="2021-04" db="EMBL/GenBank/DDBJ databases">
        <authorList>
            <person name="De Guttry C."/>
            <person name="Zahm M."/>
            <person name="Klopp C."/>
            <person name="Cabau C."/>
            <person name="Louis A."/>
            <person name="Berthelot C."/>
            <person name="Parey E."/>
            <person name="Roest Crollius H."/>
            <person name="Montfort J."/>
            <person name="Robinson-Rechavi M."/>
            <person name="Bucao C."/>
            <person name="Bouchez O."/>
            <person name="Gislard M."/>
            <person name="Lluch J."/>
            <person name="Milhes M."/>
            <person name="Lampietro C."/>
            <person name="Lopez Roques C."/>
            <person name="Donnadieu C."/>
            <person name="Braasch I."/>
            <person name="Desvignes T."/>
            <person name="Postlethwait J."/>
            <person name="Bobe J."/>
            <person name="Wedekind C."/>
            <person name="Guiguen Y."/>
        </authorList>
    </citation>
    <scope>NUCLEOTIDE SEQUENCE [LARGE SCALE GENOMIC DNA]</scope>
    <source>
        <strain evidence="3">Cs_M1</strain>
        <tissue evidence="3">Blood</tissue>
    </source>
</reference>
<protein>
    <recommendedName>
        <fullName evidence="2">Ig-like domain-containing protein</fullName>
    </recommendedName>
</protein>
<dbReference type="Pfam" id="PF24518">
    <property type="entry name" value="Ig_CD22"/>
    <property type="match status" value="1"/>
</dbReference>
<dbReference type="InterPro" id="IPR036179">
    <property type="entry name" value="Ig-like_dom_sf"/>
</dbReference>
<evidence type="ECO:0000259" key="2">
    <source>
        <dbReference type="PROSITE" id="PS50835"/>
    </source>
</evidence>
<dbReference type="InterPro" id="IPR056386">
    <property type="entry name" value="Ig_CD22"/>
</dbReference>
<dbReference type="Proteomes" id="UP001356427">
    <property type="component" value="Unassembled WGS sequence"/>
</dbReference>
<keyword evidence="1" id="KW-1133">Transmembrane helix</keyword>
<dbReference type="InterPro" id="IPR003599">
    <property type="entry name" value="Ig_sub"/>
</dbReference>
<keyword evidence="1" id="KW-0472">Membrane</keyword>
<name>A0AAN8KXN4_9TELE</name>
<gene>
    <name evidence="3" type="ORF">J4Q44_G00288800</name>
</gene>
<dbReference type="Gene3D" id="2.60.40.10">
    <property type="entry name" value="Immunoglobulins"/>
    <property type="match status" value="2"/>
</dbReference>
<dbReference type="InterPro" id="IPR007110">
    <property type="entry name" value="Ig-like_dom"/>
</dbReference>
<dbReference type="CDD" id="cd00096">
    <property type="entry name" value="Ig"/>
    <property type="match status" value="1"/>
</dbReference>